<feature type="repeat" description="TPR" evidence="1">
    <location>
        <begin position="157"/>
        <end position="190"/>
    </location>
</feature>
<comment type="caution">
    <text evidence="4">The sequence shown here is derived from an EMBL/GenBank/DDBJ whole genome shotgun (WGS) entry which is preliminary data.</text>
</comment>
<dbReference type="GO" id="GO:0051301">
    <property type="term" value="P:cell division"/>
    <property type="evidence" value="ECO:0007669"/>
    <property type="project" value="InterPro"/>
</dbReference>
<dbReference type="HAMAP" id="MF_02066">
    <property type="entry name" value="CpoB"/>
    <property type="match status" value="1"/>
</dbReference>
<evidence type="ECO:0000256" key="1">
    <source>
        <dbReference type="PROSITE-ProRule" id="PRU00339"/>
    </source>
</evidence>
<organism evidence="4">
    <name type="scientific">Thermodesulforhabdus norvegica</name>
    <dbReference type="NCBI Taxonomy" id="39841"/>
    <lineage>
        <taxon>Bacteria</taxon>
        <taxon>Pseudomonadati</taxon>
        <taxon>Thermodesulfobacteriota</taxon>
        <taxon>Syntrophobacteria</taxon>
        <taxon>Syntrophobacterales</taxon>
        <taxon>Thermodesulforhabdaceae</taxon>
        <taxon>Thermodesulforhabdus</taxon>
    </lineage>
</organism>
<keyword evidence="2" id="KW-0175">Coiled coil</keyword>
<dbReference type="NCBIfam" id="TIGR02795">
    <property type="entry name" value="tol_pal_ybgF"/>
    <property type="match status" value="1"/>
</dbReference>
<reference evidence="4" key="1">
    <citation type="journal article" date="2020" name="mSystems">
        <title>Genome- and Community-Level Interaction Insights into Carbon Utilization and Element Cycling Functions of Hydrothermarchaeota in Hydrothermal Sediment.</title>
        <authorList>
            <person name="Zhou Z."/>
            <person name="Liu Y."/>
            <person name="Xu W."/>
            <person name="Pan J."/>
            <person name="Luo Z.H."/>
            <person name="Li M."/>
        </authorList>
    </citation>
    <scope>NUCLEOTIDE SEQUENCE [LARGE SCALE GENOMIC DNA]</scope>
    <source>
        <strain evidence="4">HyVt-19</strain>
    </source>
</reference>
<dbReference type="PROSITE" id="PS50293">
    <property type="entry name" value="TPR_REGION"/>
    <property type="match status" value="1"/>
</dbReference>
<name>A0A7C1AY37_9BACT</name>
<dbReference type="Gene3D" id="1.25.40.10">
    <property type="entry name" value="Tetratricopeptide repeat domain"/>
    <property type="match status" value="1"/>
</dbReference>
<evidence type="ECO:0000256" key="2">
    <source>
        <dbReference type="SAM" id="Coils"/>
    </source>
</evidence>
<proteinExistence type="inferred from homology"/>
<dbReference type="InterPro" id="IPR034706">
    <property type="entry name" value="CpoB"/>
</dbReference>
<accession>A0A7C1AY37</accession>
<dbReference type="InterPro" id="IPR011990">
    <property type="entry name" value="TPR-like_helical_dom_sf"/>
</dbReference>
<feature type="region of interest" description="Disordered" evidence="3">
    <location>
        <begin position="97"/>
        <end position="121"/>
    </location>
</feature>
<dbReference type="PROSITE" id="PS50005">
    <property type="entry name" value="TPR"/>
    <property type="match status" value="1"/>
</dbReference>
<evidence type="ECO:0000313" key="4">
    <source>
        <dbReference type="EMBL" id="HDL89916.1"/>
    </source>
</evidence>
<dbReference type="SMART" id="SM00028">
    <property type="entry name" value="TPR"/>
    <property type="match status" value="2"/>
</dbReference>
<gene>
    <name evidence="4" type="primary">ybgF</name>
    <name evidence="4" type="ORF">ENG14_03330</name>
</gene>
<sequence>MRYGAIFLILCMTLCSVGCVTTQEQVLLQQRVVMLEQRVNELEKHLEEPTGADRQAIADINARLDELQMKLGKLEGKLEEHDRKLANVPTVMVKPITEASNTQAATTSTSPSNIPKPSDEKSAYEGALKAFHDRNYKQSEENFKAFLKRYPDSPLADNALFWLGEIYFIRGDYLKAIEYYQKLLDTYPKGNKVPIAMFKQGKAWEKLGDTTAARILYEKVINKYPNTAEARLAKKAMEALK</sequence>
<evidence type="ECO:0000256" key="3">
    <source>
        <dbReference type="SAM" id="MobiDB-lite"/>
    </source>
</evidence>
<dbReference type="InterPro" id="IPR014162">
    <property type="entry name" value="CpoB_C"/>
</dbReference>
<dbReference type="Proteomes" id="UP000886355">
    <property type="component" value="Unassembled WGS sequence"/>
</dbReference>
<dbReference type="AlphaFoldDB" id="A0A7C1AY37"/>
<dbReference type="SUPFAM" id="SSF48452">
    <property type="entry name" value="TPR-like"/>
    <property type="match status" value="1"/>
</dbReference>
<keyword evidence="1" id="KW-0802">TPR repeat</keyword>
<dbReference type="Pfam" id="PF13174">
    <property type="entry name" value="TPR_6"/>
    <property type="match status" value="1"/>
</dbReference>
<feature type="compositionally biased region" description="Low complexity" evidence="3">
    <location>
        <begin position="97"/>
        <end position="110"/>
    </location>
</feature>
<feature type="coiled-coil region" evidence="2">
    <location>
        <begin position="25"/>
        <end position="84"/>
    </location>
</feature>
<dbReference type="InterPro" id="IPR019734">
    <property type="entry name" value="TPR_rpt"/>
</dbReference>
<dbReference type="Pfam" id="PF13432">
    <property type="entry name" value="TPR_16"/>
    <property type="match status" value="1"/>
</dbReference>
<protein>
    <submittedName>
        <fullName evidence="4">Tol-pal system protein YbgF</fullName>
    </submittedName>
</protein>
<dbReference type="EMBL" id="DQZW01000155">
    <property type="protein sequence ID" value="HDL89916.1"/>
    <property type="molecule type" value="Genomic_DNA"/>
</dbReference>